<proteinExistence type="predicted"/>
<evidence type="ECO:0000313" key="1">
    <source>
        <dbReference type="EMBL" id="KAJ2967424.1"/>
    </source>
</evidence>
<sequence length="510" mass="55554">MQKTYSEGQSACPSDAASFPVTFSADGSATSPQPVQGDDLDPLNWSKVQKHVILAIVMGLYFMFTYITTTTVPSGPKLQDKYGITVDQVNWTVALPALGLAIGPLLSSPAADIVGRRIVIMTGTVVALASTIGAALSPNYATYLTARVFQGIGISPASTVGLAIINDLFFESERGEKTGMWVLAVDLGLLVGPIIGGFIDLAGDVWVQWHVAIIFGLLLALEALFLPESLYPRELMLSIPDSASESETKARVAETVSPELTPLPKRTKQLSFINIHPIPGRKNRSVAASILECLGVAKHYSVSIAITAYCFSWYWWIMSVITMIPTAYADYSIQVQQLFFIGLIVGTLIAELFISGRQSDWFVAYLAKSNGGKQEAEMRLWFAYPGAVLSALGLVLWSMSVDRKWHWAVGQIGLALFGGGLQMGNTAICSYMMDASPKQHMAVTMFYAFMLNISAFANPFFIVQWVARTGYTWTYACQALVIVLFCMPVLALVHRFGGRTREKDIASIST</sequence>
<name>A0ACC1MKQ5_9HYPO</name>
<accession>A0ACC1MKQ5</accession>
<reference evidence="1" key="1">
    <citation type="submission" date="2022-08" db="EMBL/GenBank/DDBJ databases">
        <title>Genome Sequence of Lecanicillium fungicola.</title>
        <authorList>
            <person name="Buettner E."/>
        </authorList>
    </citation>
    <scope>NUCLEOTIDE SEQUENCE</scope>
    <source>
        <strain evidence="1">Babe33</strain>
    </source>
</reference>
<comment type="caution">
    <text evidence="1">The sequence shown here is derived from an EMBL/GenBank/DDBJ whole genome shotgun (WGS) entry which is preliminary data.</text>
</comment>
<gene>
    <name evidence="1" type="ORF">NQ176_g9667</name>
</gene>
<evidence type="ECO:0000313" key="2">
    <source>
        <dbReference type="Proteomes" id="UP001143910"/>
    </source>
</evidence>
<keyword evidence="2" id="KW-1185">Reference proteome</keyword>
<protein>
    <submittedName>
        <fullName evidence="1">Uncharacterized protein</fullName>
    </submittedName>
</protein>
<dbReference type="EMBL" id="JANJQO010002296">
    <property type="protein sequence ID" value="KAJ2967424.1"/>
    <property type="molecule type" value="Genomic_DNA"/>
</dbReference>
<dbReference type="Proteomes" id="UP001143910">
    <property type="component" value="Unassembled WGS sequence"/>
</dbReference>
<organism evidence="1 2">
    <name type="scientific">Zarea fungicola</name>
    <dbReference type="NCBI Taxonomy" id="93591"/>
    <lineage>
        <taxon>Eukaryota</taxon>
        <taxon>Fungi</taxon>
        <taxon>Dikarya</taxon>
        <taxon>Ascomycota</taxon>
        <taxon>Pezizomycotina</taxon>
        <taxon>Sordariomycetes</taxon>
        <taxon>Hypocreomycetidae</taxon>
        <taxon>Hypocreales</taxon>
        <taxon>Cordycipitaceae</taxon>
        <taxon>Zarea</taxon>
    </lineage>
</organism>